<dbReference type="InterPro" id="IPR006553">
    <property type="entry name" value="Leu-rich_rpt_Cys-con_subtyp"/>
</dbReference>
<dbReference type="SMART" id="SM00367">
    <property type="entry name" value="LRR_CC"/>
    <property type="match status" value="7"/>
</dbReference>
<evidence type="ECO:0000313" key="1">
    <source>
        <dbReference type="EMBL" id="OQR94326.1"/>
    </source>
</evidence>
<dbReference type="Pfam" id="PF13516">
    <property type="entry name" value="LRR_6"/>
    <property type="match status" value="1"/>
</dbReference>
<name>A0A1V9Z8K0_ACHHY</name>
<protein>
    <submittedName>
        <fullName evidence="1">Uncharacterized protein</fullName>
    </submittedName>
</protein>
<sequence length="567" mass="60397">MGTMCSADKALVLQSSKPETKVRDANPSCNARRRPSSTLADLCLNQIADSLAGDSSTALSLALPSELLAEVVHRHIKRKTLCLPILAALIQANPLVDRLHLAGCSWATSAWLSPVSAVSSNLVYLNLSGCYGVELLGTLALSSLRVAIFHDCRGLGPTSFSLLSAAEDLEILDLSGCSSVRNDCILGLHSCAHLRDLNLSQCTAITDNCLLYVPSSLRRLNLEQCSGISDRGVLIAATRLQSLTALTLSQCSITNGALAMLAAHASQLELLAISGCRAIDMRGIHALASLTHLRSFGASQCPLVHGPHAAWQLLERLDLANSACDDAGLATIGRLPALTWIDLSQSRATVKALRALGQLTRLQHLKLTRTFMTDGVFCAISHALINLEFVDVAHTAVTDAGTSQLKHLSRLKTLVLSTPGITYHALPDLGTLARLESLDLFGASVADRGLEHLARLPRLRRLVLCGGCLTDRGVALLAESAPALTDLNISHNRGVHGAAASSLATLVQLRTLNISNTGIDAASLAHLFPLQRLETLLVYGVLLSSREIRSFTGRATLPFDVCFDCEH</sequence>
<keyword evidence="2" id="KW-1185">Reference proteome</keyword>
<dbReference type="Gene3D" id="3.80.10.10">
    <property type="entry name" value="Ribonuclease Inhibitor"/>
    <property type="match status" value="4"/>
</dbReference>
<dbReference type="InterPro" id="IPR001611">
    <property type="entry name" value="Leu-rich_rpt"/>
</dbReference>
<dbReference type="InterPro" id="IPR032675">
    <property type="entry name" value="LRR_dom_sf"/>
</dbReference>
<dbReference type="STRING" id="1202772.A0A1V9Z8K0"/>
<proteinExistence type="predicted"/>
<accession>A0A1V9Z8K0</accession>
<dbReference type="PANTHER" id="PTHR13318">
    <property type="entry name" value="PARTNER OF PAIRED, ISOFORM B-RELATED"/>
    <property type="match status" value="1"/>
</dbReference>
<dbReference type="GO" id="GO:0019005">
    <property type="term" value="C:SCF ubiquitin ligase complex"/>
    <property type="evidence" value="ECO:0007669"/>
    <property type="project" value="TreeGrafter"/>
</dbReference>
<dbReference type="Proteomes" id="UP000243579">
    <property type="component" value="Unassembled WGS sequence"/>
</dbReference>
<dbReference type="EMBL" id="JNBR01000366">
    <property type="protein sequence ID" value="OQR94326.1"/>
    <property type="molecule type" value="Genomic_DNA"/>
</dbReference>
<dbReference type="GO" id="GO:0031146">
    <property type="term" value="P:SCF-dependent proteasomal ubiquitin-dependent protein catabolic process"/>
    <property type="evidence" value="ECO:0007669"/>
    <property type="project" value="TreeGrafter"/>
</dbReference>
<comment type="caution">
    <text evidence="1">The sequence shown here is derived from an EMBL/GenBank/DDBJ whole genome shotgun (WGS) entry which is preliminary data.</text>
</comment>
<gene>
    <name evidence="1" type="ORF">ACHHYP_01439</name>
</gene>
<dbReference type="OrthoDB" id="120976at2759"/>
<evidence type="ECO:0000313" key="2">
    <source>
        <dbReference type="Proteomes" id="UP000243579"/>
    </source>
</evidence>
<dbReference type="SUPFAM" id="SSF52047">
    <property type="entry name" value="RNI-like"/>
    <property type="match status" value="2"/>
</dbReference>
<reference evidence="1 2" key="1">
    <citation type="journal article" date="2014" name="Genome Biol. Evol.">
        <title>The secreted proteins of Achlya hypogyna and Thraustotheca clavata identify the ancestral oomycete secretome and reveal gene acquisitions by horizontal gene transfer.</title>
        <authorList>
            <person name="Misner I."/>
            <person name="Blouin N."/>
            <person name="Leonard G."/>
            <person name="Richards T.A."/>
            <person name="Lane C.E."/>
        </authorList>
    </citation>
    <scope>NUCLEOTIDE SEQUENCE [LARGE SCALE GENOMIC DNA]</scope>
    <source>
        <strain evidence="1 2">ATCC 48635</strain>
    </source>
</reference>
<organism evidence="1 2">
    <name type="scientific">Achlya hypogyna</name>
    <name type="common">Oomycete</name>
    <name type="synonym">Protoachlya hypogyna</name>
    <dbReference type="NCBI Taxonomy" id="1202772"/>
    <lineage>
        <taxon>Eukaryota</taxon>
        <taxon>Sar</taxon>
        <taxon>Stramenopiles</taxon>
        <taxon>Oomycota</taxon>
        <taxon>Saprolegniomycetes</taxon>
        <taxon>Saprolegniales</taxon>
        <taxon>Achlyaceae</taxon>
        <taxon>Achlya</taxon>
    </lineage>
</organism>
<dbReference type="AlphaFoldDB" id="A0A1V9Z8K0"/>